<dbReference type="InterPro" id="IPR020802">
    <property type="entry name" value="TesA-like"/>
</dbReference>
<protein>
    <submittedName>
        <fullName evidence="4">Alpha/beta fold hydrolase</fullName>
    </submittedName>
</protein>
<evidence type="ECO:0000256" key="2">
    <source>
        <dbReference type="ARBA" id="ARBA00022801"/>
    </source>
</evidence>
<dbReference type="SUPFAM" id="SSF53474">
    <property type="entry name" value="alpha/beta-Hydrolases"/>
    <property type="match status" value="1"/>
</dbReference>
<dbReference type="Pfam" id="PF00975">
    <property type="entry name" value="Thioesterase"/>
    <property type="match status" value="1"/>
</dbReference>
<evidence type="ECO:0000256" key="1">
    <source>
        <dbReference type="ARBA" id="ARBA00007169"/>
    </source>
</evidence>
<evidence type="ECO:0000313" key="5">
    <source>
        <dbReference type="Proteomes" id="UP001059617"/>
    </source>
</evidence>
<organism evidence="4 5">
    <name type="scientific">Dactylosporangium fulvum</name>
    <dbReference type="NCBI Taxonomy" id="53359"/>
    <lineage>
        <taxon>Bacteria</taxon>
        <taxon>Bacillati</taxon>
        <taxon>Actinomycetota</taxon>
        <taxon>Actinomycetes</taxon>
        <taxon>Micromonosporales</taxon>
        <taxon>Micromonosporaceae</taxon>
        <taxon>Dactylosporangium</taxon>
    </lineage>
</organism>
<accession>A0ABY5W784</accession>
<sequence length="269" mass="30135">MTLTEPTHGKATENIMRTTSYTSPWLITPKPDNTARLRLFCIPYAGGGASMYRAWMHRLPGGVEVNAVQLPGREERFREEPMRELDDVVARLGAVLAENTDRPYAILGHSMGSLLAFETARRLRAGGCPAPELLVVSGRGAAQIPPPWSAVHHLPEDEFVQQVMRMHGTPAWVFENQQLREMVIRVLRADLSVVDTYRYHEEAPLSCPITAFTSPNDPLAPPEHVRAWAEQTAADFRYHEVDGGHFFLRDNAERFLSLLSSELTARLPA</sequence>
<dbReference type="EMBL" id="CP073720">
    <property type="protein sequence ID" value="UWP85392.1"/>
    <property type="molecule type" value="Genomic_DNA"/>
</dbReference>
<dbReference type="SMART" id="SM00824">
    <property type="entry name" value="PKS_TE"/>
    <property type="match status" value="1"/>
</dbReference>
<keyword evidence="2 4" id="KW-0378">Hydrolase</keyword>
<keyword evidence="5" id="KW-1185">Reference proteome</keyword>
<dbReference type="InterPro" id="IPR001031">
    <property type="entry name" value="Thioesterase"/>
</dbReference>
<dbReference type="InterPro" id="IPR012223">
    <property type="entry name" value="TEII"/>
</dbReference>
<reference evidence="4" key="2">
    <citation type="submission" date="2022-09" db="EMBL/GenBank/DDBJ databases">
        <title>Biosynthetic gene clusters of Dactylosporangioum fulvum.</title>
        <authorList>
            <person name="Caradec T."/>
        </authorList>
    </citation>
    <scope>NUCLEOTIDE SEQUENCE</scope>
    <source>
        <strain evidence="4">NRRL B-16292</strain>
    </source>
</reference>
<dbReference type="InterPro" id="IPR029058">
    <property type="entry name" value="AB_hydrolase_fold"/>
</dbReference>
<comment type="similarity">
    <text evidence="1">Belongs to the thioesterase family.</text>
</comment>
<gene>
    <name evidence="4" type="ORF">Dfulv_14610</name>
</gene>
<proteinExistence type="inferred from homology"/>
<dbReference type="Proteomes" id="UP001059617">
    <property type="component" value="Chromosome"/>
</dbReference>
<dbReference type="GO" id="GO:0016787">
    <property type="term" value="F:hydrolase activity"/>
    <property type="evidence" value="ECO:0007669"/>
    <property type="project" value="UniProtKB-KW"/>
</dbReference>
<evidence type="ECO:0000259" key="3">
    <source>
        <dbReference type="SMART" id="SM00824"/>
    </source>
</evidence>
<name>A0ABY5W784_9ACTN</name>
<dbReference type="PANTHER" id="PTHR11487:SF0">
    <property type="entry name" value="S-ACYL FATTY ACID SYNTHASE THIOESTERASE, MEDIUM CHAIN"/>
    <property type="match status" value="1"/>
</dbReference>
<dbReference type="Gene3D" id="3.40.50.1820">
    <property type="entry name" value="alpha/beta hydrolase"/>
    <property type="match status" value="1"/>
</dbReference>
<feature type="domain" description="Thioesterase TesA-like" evidence="3">
    <location>
        <begin position="40"/>
        <end position="263"/>
    </location>
</feature>
<dbReference type="RefSeq" id="WP_259863503.1">
    <property type="nucleotide sequence ID" value="NZ_CP073720.1"/>
</dbReference>
<dbReference type="PANTHER" id="PTHR11487">
    <property type="entry name" value="THIOESTERASE"/>
    <property type="match status" value="1"/>
</dbReference>
<evidence type="ECO:0000313" key="4">
    <source>
        <dbReference type="EMBL" id="UWP85392.1"/>
    </source>
</evidence>
<reference evidence="4" key="1">
    <citation type="submission" date="2021-04" db="EMBL/GenBank/DDBJ databases">
        <authorList>
            <person name="Hartkoorn R.C."/>
            <person name="Beaudoing E."/>
            <person name="Hot D."/>
        </authorList>
    </citation>
    <scope>NUCLEOTIDE SEQUENCE</scope>
    <source>
        <strain evidence="4">NRRL B-16292</strain>
    </source>
</reference>